<reference evidence="9 11" key="2">
    <citation type="submission" date="2018-08" db="EMBL/GenBank/DDBJ databases">
        <title>Draft genome of Streptococcus sp. nov. Z1.</title>
        <authorList>
            <person name="Tian Z."/>
        </authorList>
    </citation>
    <scope>NUCLEOTIDE SEQUENCE [LARGE SCALE GENOMIC DNA]</scope>
    <source>
        <strain evidence="9">Z1</strain>
        <strain evidence="11">Z1(2018)</strain>
    </source>
</reference>
<dbReference type="RefSeq" id="WP_116878284.1">
    <property type="nucleotide sequence ID" value="NZ_CP031733.1"/>
</dbReference>
<dbReference type="Proteomes" id="UP000246115">
    <property type="component" value="Chromosome"/>
</dbReference>
<evidence type="ECO:0000313" key="10">
    <source>
        <dbReference type="Proteomes" id="UP000246115"/>
    </source>
</evidence>
<reference evidence="7" key="4">
    <citation type="journal article" date="2019" name="Int. J. Syst. Evol. Microbiol.">
        <title>Streptococcus chenjunshii sp. nov. isolated from feces of Tibetan antelopes.</title>
        <authorList>
            <person name="Tian Z."/>
            <person name="Lu S."/>
            <person name="Jin D."/>
            <person name="Yang J."/>
            <person name="Pu J."/>
            <person name="Lai X.H."/>
            <person name="Bai X.N."/>
            <person name="Wu X.M."/>
            <person name="Li J."/>
            <person name="Wang S."/>
            <person name="Xu J."/>
        </authorList>
    </citation>
    <scope>NUCLEOTIDE SEQUENCE</scope>
    <source>
        <strain evidence="7">Z15</strain>
    </source>
</reference>
<dbReference type="EMBL" id="QVQY01000011">
    <property type="protein sequence ID" value="RFU51057.1"/>
    <property type="molecule type" value="Genomic_DNA"/>
</dbReference>
<sequence length="124" mass="15050">MRYSIGKMSELTKLSIHTLRYYEKEGLVSPKRDEGNRRYYDEKDYRWLQFIQRLKKVGMPIKEIKRYSDLRLEGDRTYADRLELLKSHLGVLDSNMDSLLKNREKLVEKIAFYEREIDRLKSIK</sequence>
<keyword evidence="12" id="KW-1185">Reference proteome</keyword>
<dbReference type="OrthoDB" id="9811174at2"/>
<evidence type="ECO:0000313" key="7">
    <source>
        <dbReference type="EMBL" id="AXQ79628.1"/>
    </source>
</evidence>
<evidence type="ECO:0000256" key="3">
    <source>
        <dbReference type="ARBA" id="ARBA00023125"/>
    </source>
</evidence>
<dbReference type="SUPFAM" id="SSF46955">
    <property type="entry name" value="Putative DNA-binding domain"/>
    <property type="match status" value="1"/>
</dbReference>
<feature type="domain" description="HTH merR-type" evidence="6">
    <location>
        <begin position="1"/>
        <end position="70"/>
    </location>
</feature>
<dbReference type="EMBL" id="QVQZ01000012">
    <property type="protein sequence ID" value="RFU53101.1"/>
    <property type="molecule type" value="Genomic_DNA"/>
</dbReference>
<evidence type="ECO:0000256" key="4">
    <source>
        <dbReference type="ARBA" id="ARBA00023163"/>
    </source>
</evidence>
<dbReference type="KEGG" id="schj:DDV21_011435"/>
<dbReference type="Gene3D" id="1.10.1660.10">
    <property type="match status" value="1"/>
</dbReference>
<keyword evidence="1" id="KW-0678">Repressor</keyword>
<proteinExistence type="predicted"/>
<evidence type="ECO:0000256" key="1">
    <source>
        <dbReference type="ARBA" id="ARBA00022491"/>
    </source>
</evidence>
<dbReference type="PROSITE" id="PS50937">
    <property type="entry name" value="HTH_MERR_2"/>
    <property type="match status" value="1"/>
</dbReference>
<dbReference type="Proteomes" id="UP000264056">
    <property type="component" value="Unassembled WGS sequence"/>
</dbReference>
<dbReference type="PANTHER" id="PTHR30204:SF69">
    <property type="entry name" value="MERR-FAMILY TRANSCRIPTIONAL REGULATOR"/>
    <property type="match status" value="1"/>
</dbReference>
<evidence type="ECO:0000313" key="8">
    <source>
        <dbReference type="EMBL" id="RFU51057.1"/>
    </source>
</evidence>
<protein>
    <submittedName>
        <fullName evidence="9">MerR family transcriptional regulator</fullName>
    </submittedName>
</protein>
<keyword evidence="5" id="KW-0175">Coiled coil</keyword>
<dbReference type="AlphaFoldDB" id="A0A372KLD1"/>
<reference evidence="10" key="3">
    <citation type="submission" date="2018-08" db="EMBL/GenBank/DDBJ databases">
        <title>Streptococcus chenjunshii sp. nov., isolated from stools sample of the Tibetan antelope in the Qinghai-Tibet plateau, China.</title>
        <authorList>
            <person name="Tian Z."/>
        </authorList>
    </citation>
    <scope>NUCLEOTIDE SEQUENCE [LARGE SCALE GENOMIC DNA]</scope>
    <source>
        <strain evidence="10">Z15</strain>
    </source>
</reference>
<evidence type="ECO:0000313" key="12">
    <source>
        <dbReference type="Proteomes" id="UP000264056"/>
    </source>
</evidence>
<evidence type="ECO:0000313" key="9">
    <source>
        <dbReference type="EMBL" id="RFU53101.1"/>
    </source>
</evidence>
<evidence type="ECO:0000313" key="11">
    <source>
        <dbReference type="Proteomes" id="UP000262901"/>
    </source>
</evidence>
<keyword evidence="4" id="KW-0804">Transcription</keyword>
<evidence type="ECO:0000256" key="5">
    <source>
        <dbReference type="SAM" id="Coils"/>
    </source>
</evidence>
<dbReference type="InterPro" id="IPR009061">
    <property type="entry name" value="DNA-bd_dom_put_sf"/>
</dbReference>
<dbReference type="InterPro" id="IPR047057">
    <property type="entry name" value="MerR_fam"/>
</dbReference>
<dbReference type="InterPro" id="IPR000551">
    <property type="entry name" value="MerR-type_HTH_dom"/>
</dbReference>
<keyword evidence="2" id="KW-0805">Transcription regulation</keyword>
<keyword evidence="3" id="KW-0238">DNA-binding</keyword>
<organism evidence="9 11">
    <name type="scientific">Streptococcus chenjunshii</name>
    <dbReference type="NCBI Taxonomy" id="2173853"/>
    <lineage>
        <taxon>Bacteria</taxon>
        <taxon>Bacillati</taxon>
        <taxon>Bacillota</taxon>
        <taxon>Bacilli</taxon>
        <taxon>Lactobacillales</taxon>
        <taxon>Streptococcaceae</taxon>
        <taxon>Streptococcus</taxon>
    </lineage>
</organism>
<accession>A0A346NF33</accession>
<accession>A0A372KLD1</accession>
<evidence type="ECO:0000256" key="2">
    <source>
        <dbReference type="ARBA" id="ARBA00023015"/>
    </source>
</evidence>
<dbReference type="GO" id="GO:0003700">
    <property type="term" value="F:DNA-binding transcription factor activity"/>
    <property type="evidence" value="ECO:0007669"/>
    <property type="project" value="InterPro"/>
</dbReference>
<name>A0A372KLD1_9STRE</name>
<gene>
    <name evidence="7" type="ORF">DDV21_011435</name>
    <name evidence="8" type="ORF">DDV22_05615</name>
    <name evidence="9" type="ORF">DDV23_06410</name>
</gene>
<dbReference type="CDD" id="cd01109">
    <property type="entry name" value="HTH_YyaN"/>
    <property type="match status" value="1"/>
</dbReference>
<dbReference type="EMBL" id="CP031733">
    <property type="protein sequence ID" value="AXQ79628.1"/>
    <property type="molecule type" value="Genomic_DNA"/>
</dbReference>
<dbReference type="Pfam" id="PF13411">
    <property type="entry name" value="MerR_1"/>
    <property type="match status" value="1"/>
</dbReference>
<dbReference type="GO" id="GO:0003677">
    <property type="term" value="F:DNA binding"/>
    <property type="evidence" value="ECO:0007669"/>
    <property type="project" value="UniProtKB-KW"/>
</dbReference>
<dbReference type="PANTHER" id="PTHR30204">
    <property type="entry name" value="REDOX-CYCLING DRUG-SENSING TRANSCRIPTIONAL ACTIVATOR SOXR"/>
    <property type="match status" value="1"/>
</dbReference>
<dbReference type="SMART" id="SM00422">
    <property type="entry name" value="HTH_MERR"/>
    <property type="match status" value="1"/>
</dbReference>
<feature type="coiled-coil region" evidence="5">
    <location>
        <begin position="96"/>
        <end position="123"/>
    </location>
</feature>
<reference evidence="8 12" key="1">
    <citation type="submission" date="2018-08" db="EMBL/GenBank/DDBJ databases">
        <title>Draft genome of Streptococcus sp .nov. Z2.</title>
        <authorList>
            <person name="Tian Z."/>
        </authorList>
    </citation>
    <scope>NUCLEOTIDE SEQUENCE [LARGE SCALE GENOMIC DNA]</scope>
    <source>
        <strain evidence="8 12">Z2</strain>
    </source>
</reference>
<evidence type="ECO:0000259" key="6">
    <source>
        <dbReference type="PROSITE" id="PS50937"/>
    </source>
</evidence>
<dbReference type="Proteomes" id="UP000262901">
    <property type="component" value="Unassembled WGS sequence"/>
</dbReference>
<dbReference type="PRINTS" id="PR00040">
    <property type="entry name" value="HTHMERR"/>
</dbReference>